<comment type="caution">
    <text evidence="2">The sequence shown here is derived from an EMBL/GenBank/DDBJ whole genome shotgun (WGS) entry which is preliminary data.</text>
</comment>
<accession>A0ABQ4K487</accession>
<name>A0ABQ4K487_9BACI</name>
<keyword evidence="3" id="KW-1185">Reference proteome</keyword>
<dbReference type="EMBL" id="BOQT01000003">
    <property type="protein sequence ID" value="GIN19982.1"/>
    <property type="molecule type" value="Genomic_DNA"/>
</dbReference>
<dbReference type="Proteomes" id="UP000680279">
    <property type="component" value="Unassembled WGS sequence"/>
</dbReference>
<dbReference type="NCBIfam" id="NF041013">
    <property type="entry name" value="T4P_ComGE"/>
    <property type="match status" value="1"/>
</dbReference>
<keyword evidence="1" id="KW-1133">Transmembrane helix</keyword>
<keyword evidence="1" id="KW-0812">Transmembrane</keyword>
<evidence type="ECO:0000256" key="1">
    <source>
        <dbReference type="SAM" id="Phobius"/>
    </source>
</evidence>
<dbReference type="InterPro" id="IPR053468">
    <property type="entry name" value="ComGE-like"/>
</dbReference>
<evidence type="ECO:0008006" key="4">
    <source>
        <dbReference type="Google" id="ProtNLM"/>
    </source>
</evidence>
<dbReference type="RefSeq" id="WP_018705941.1">
    <property type="nucleotide sequence ID" value="NZ_BOQT01000003.1"/>
</dbReference>
<evidence type="ECO:0000313" key="3">
    <source>
        <dbReference type="Proteomes" id="UP000680279"/>
    </source>
</evidence>
<keyword evidence="1" id="KW-0472">Membrane</keyword>
<sequence length="102" mass="11733">MSRNECGFTFLEGLVSLSLLLLVTSSFFPLMTNMLTHLKEGKKEMTAYRLMYEHVEKHSKGGAMGKARIMLHDTVFDLNIEENGRGDWKVCVEYEEKTHCID</sequence>
<feature type="transmembrane region" description="Helical" evidence="1">
    <location>
        <begin position="14"/>
        <end position="35"/>
    </location>
</feature>
<organism evidence="2 3">
    <name type="scientific">Siminovitchia fordii</name>
    <dbReference type="NCBI Taxonomy" id="254759"/>
    <lineage>
        <taxon>Bacteria</taxon>
        <taxon>Bacillati</taxon>
        <taxon>Bacillota</taxon>
        <taxon>Bacilli</taxon>
        <taxon>Bacillales</taxon>
        <taxon>Bacillaceae</taxon>
        <taxon>Siminovitchia</taxon>
    </lineage>
</organism>
<evidence type="ECO:0000313" key="2">
    <source>
        <dbReference type="EMBL" id="GIN19982.1"/>
    </source>
</evidence>
<gene>
    <name evidence="2" type="ORF">J1TS3_11160</name>
</gene>
<protein>
    <recommendedName>
        <fullName evidence="4">Type II secretion system protein</fullName>
    </recommendedName>
</protein>
<proteinExistence type="predicted"/>
<reference evidence="2 3" key="1">
    <citation type="submission" date="2021-03" db="EMBL/GenBank/DDBJ databases">
        <title>Antimicrobial resistance genes in bacteria isolated from Japanese honey, and their potential for conferring macrolide and lincosamide resistance in the American foulbrood pathogen Paenibacillus larvae.</title>
        <authorList>
            <person name="Okamoto M."/>
            <person name="Kumagai M."/>
            <person name="Kanamori H."/>
            <person name="Takamatsu D."/>
        </authorList>
    </citation>
    <scope>NUCLEOTIDE SEQUENCE [LARGE SCALE GENOMIC DNA]</scope>
    <source>
        <strain evidence="2 3">J1TS3</strain>
    </source>
</reference>